<dbReference type="AlphaFoldDB" id="B9Z8J4"/>
<dbReference type="EMBL" id="ACIS01000013">
    <property type="protein sequence ID" value="EEG06932.1"/>
    <property type="molecule type" value="Genomic_DNA"/>
</dbReference>
<evidence type="ECO:0000313" key="3">
    <source>
        <dbReference type="Proteomes" id="UP000003165"/>
    </source>
</evidence>
<evidence type="ECO:0000256" key="1">
    <source>
        <dbReference type="SAM" id="MobiDB-lite"/>
    </source>
</evidence>
<proteinExistence type="predicted"/>
<gene>
    <name evidence="2" type="ORF">FuraDRAFT_3680</name>
</gene>
<organism evidence="2 3">
    <name type="scientific">Pseudogulbenkiania ferrooxidans 2002</name>
    <dbReference type="NCBI Taxonomy" id="279714"/>
    <lineage>
        <taxon>Bacteria</taxon>
        <taxon>Pseudomonadati</taxon>
        <taxon>Pseudomonadota</taxon>
        <taxon>Betaproteobacteria</taxon>
        <taxon>Neisseriales</taxon>
        <taxon>Chromobacteriaceae</taxon>
        <taxon>Pseudogulbenkiania</taxon>
    </lineage>
</organism>
<protein>
    <submittedName>
        <fullName evidence="2">Uncharacterized protein</fullName>
    </submittedName>
</protein>
<feature type="compositionally biased region" description="Gly residues" evidence="1">
    <location>
        <begin position="62"/>
        <end position="76"/>
    </location>
</feature>
<dbReference type="eggNOG" id="ENOG5033UCT">
    <property type="taxonomic scope" value="Bacteria"/>
</dbReference>
<evidence type="ECO:0000313" key="2">
    <source>
        <dbReference type="EMBL" id="EEG06932.1"/>
    </source>
</evidence>
<comment type="caution">
    <text evidence="2">The sequence shown here is derived from an EMBL/GenBank/DDBJ whole genome shotgun (WGS) entry which is preliminary data.</text>
</comment>
<keyword evidence="3" id="KW-1185">Reference proteome</keyword>
<sequence>MTRKSKRALHFREDEPHTLQCEYCDDKLGGKRNPAPGQQEDDFKLTNFPTELLLDPPKRKPGSGGTATGGDGGDGSGTKSTGGAPGSDAPRKTSSKTRYLDQVVDCFLYGDESAKNNKFTIGDKTKPFSKFFKSVKFLADGQGYIYHGEVSSLKPYSNADSLGIKFTEKHWSPNKKPHTVWAYISKETIDKSRRKKFFRAEVQELEKAINNGEKVRCFFVGTNPYIKSNPSQFNDGTYETLNDELQSIDHISFVFEKDN</sequence>
<reference evidence="2 3" key="1">
    <citation type="submission" date="2009-02" db="EMBL/GenBank/DDBJ databases">
        <title>Sequencing of the draft genome and assembly of Lutiella nitroferrum 2002.</title>
        <authorList>
            <consortium name="US DOE Joint Genome Institute (JGI-PGF)"/>
            <person name="Lucas S."/>
            <person name="Copeland A."/>
            <person name="Lapidus A."/>
            <person name="Glavina del Rio T."/>
            <person name="Tice H."/>
            <person name="Bruce D."/>
            <person name="Goodwin L."/>
            <person name="Pitluck S."/>
            <person name="Larimer F."/>
            <person name="Land M.L."/>
            <person name="Hauser L."/>
            <person name="Coates J.D."/>
        </authorList>
    </citation>
    <scope>NUCLEOTIDE SEQUENCE [LARGE SCALE GENOMIC DNA]</scope>
    <source>
        <strain evidence="2 3">2002</strain>
    </source>
</reference>
<dbReference type="Proteomes" id="UP000003165">
    <property type="component" value="Unassembled WGS sequence"/>
</dbReference>
<accession>B9Z8J4</accession>
<name>B9Z8J4_9NEIS</name>
<feature type="region of interest" description="Disordered" evidence="1">
    <location>
        <begin position="1"/>
        <end position="96"/>
    </location>
</feature>